<dbReference type="InterPro" id="IPR050951">
    <property type="entry name" value="Retrovirus_Pol_polyprotein"/>
</dbReference>
<dbReference type="InterPro" id="IPR001584">
    <property type="entry name" value="Integrase_cat-core"/>
</dbReference>
<dbReference type="PROSITE" id="PS50158">
    <property type="entry name" value="ZF_CCHC"/>
    <property type="match status" value="1"/>
</dbReference>
<dbReference type="InterPro" id="IPR043128">
    <property type="entry name" value="Rev_trsase/Diguanyl_cyclase"/>
</dbReference>
<keyword evidence="9" id="KW-0460">Magnesium</keyword>
<proteinExistence type="predicted"/>
<dbReference type="SUPFAM" id="SSF56672">
    <property type="entry name" value="DNA/RNA polymerases"/>
    <property type="match status" value="1"/>
</dbReference>
<feature type="domain" description="Integrase catalytic" evidence="18">
    <location>
        <begin position="1040"/>
        <end position="1149"/>
    </location>
</feature>
<dbReference type="GO" id="GO:0003964">
    <property type="term" value="F:RNA-directed DNA polymerase activity"/>
    <property type="evidence" value="ECO:0007669"/>
    <property type="project" value="UniProtKB-KW"/>
</dbReference>
<dbReference type="Gene3D" id="4.10.60.10">
    <property type="entry name" value="Zinc finger, CCHC-type"/>
    <property type="match status" value="1"/>
</dbReference>
<sequence length="1458" mass="166372">MSSASSVVTYTSVYTDFEPGRVFWGADEQLSDEGSPQVIVYGYDGLPMLPVAQPLPDYPHDPDFMPEPIYPEYIPLKDEHILLAEEQPLPPVVSPTAKLPGYVVESDPEEGPEEYEDDETEDGPVDYPMDEGDDGEDDDSDSSGDDNDDEDEDKEEEEEHLASSDFVVVLPTDELVSSPEGTEPVIPPPSADTATIGARITARLQAAISLLPEVEVKRLLAMPTLSPSPLASLSPPSAGERLARCTTSTALPSPPLPPPLYMPPPIDRRDDIPKTEMPPRKRLCLSTLGSRYEVGESSTARPTEGRGIDYGFVSTLDVEARRRGIREVGYGIKDTWIDPAETVPKIAPMTVGEDSRARISQRVTVDSQRVDLLVKDRIAHQETIQIMEDKAYAAREAWAHSIGLSQAVYSELQTYQEQVCSRLRRESDLRHHAQMEKTLRVMGDMRREIGDMQAELQIMAPVTRQEPSTLPNNTNPNNMTPESVQAMIDQALLRNSTNRDGSHSSHEDNRRNVKTVRPCFYAEFMKCQPLNFKGTEGVGKIKKLEIELWNLKVKENNVSAYTEELTLICTKFVANETKITDKYVSGLPDNIYGSVKASKPKTLDETIELANDLMDQKLRTYAERQSNNKRKADESFRNNHGHFARDCRSSGNVNIANAQRNNGVNLKGNGCFECGSTWHFKRDCPKLKNKDGEKGNAPGWVYAVRNTEKRGNASRDPDSNVVTGTFLLNNCYASILFDTGTDRSFISTVFSSLIDIVPTPLGNSYDVELMDGKIVRVMPFGLTNAPAVFMDLMNRVCNPYLDKFVIVFIDDILIYSKNKKEHKEHLKREKLIAYASRQLKVHEQNYTTHDLELGSVVFTLKIWRHYLYETKCNVFTDHKSLQHILDQKDLNMRQRRWLELLSDYDCDIRYHSREANVVADALSQAQIEALKPENLEKEDVGGMIRRDIPKEKLEPRADGTLCLNGKSWLPCYGDLRSVIMHESHKSKYSIHPGSDKMYQDMKKLCWWPNMKANIATYVSKCLTCVRVKAKHQRPSRLLVQPAIPEWKWDNITMDFITKLPKSPQGFDTIWVIVDRLTKSAHFLPIRENDPLDKLARLYLNRIVARHGIHVSIICDRDGRFTSNFWRLFQKALGTYISMSTAYHPETDGQRIVAYRLELPQELSRVHHTFHVSNLKKCYADEPLVMPLEGIHVDDRLQFVEEPIEIMEREIKILKQSRIPLVKVRWNSRRGHEFTWEREDSFRKKYPHLFTNRGEIKKLEIELWNLKVKENNVSIYTERFQELTLICTKFVANETEKIEKYVSGLPDNISGSVKASKPKTLDETIKLANDLIDQKLHTYAKRQSNNKRKADESFRNNHGHQQRTPKRQNVARVYNMGTGERQPYSGNLSRDCPKLKNKDWEKVNAPGWVYSVRNVEKRRNASRDPNSNVVTGVYAYACLDGNMAWISKVLKTQFNFTFD</sequence>
<keyword evidence="2" id="KW-0808">Transferase</keyword>
<dbReference type="SUPFAM" id="SSF53098">
    <property type="entry name" value="Ribonuclease H-like"/>
    <property type="match status" value="1"/>
</dbReference>
<keyword evidence="5" id="KW-0479">Metal-binding</keyword>
<dbReference type="Pfam" id="PF19259">
    <property type="entry name" value="Ty3_capsid"/>
    <property type="match status" value="1"/>
</dbReference>
<evidence type="ECO:0000256" key="4">
    <source>
        <dbReference type="ARBA" id="ARBA00022722"/>
    </source>
</evidence>
<evidence type="ECO:0000256" key="9">
    <source>
        <dbReference type="ARBA" id="ARBA00022842"/>
    </source>
</evidence>
<dbReference type="Pfam" id="PF24626">
    <property type="entry name" value="SH3_Tf2-1"/>
    <property type="match status" value="1"/>
</dbReference>
<dbReference type="InterPro" id="IPR036397">
    <property type="entry name" value="RNaseH_sf"/>
</dbReference>
<evidence type="ECO:0000256" key="13">
    <source>
        <dbReference type="ARBA" id="ARBA00023125"/>
    </source>
</evidence>
<evidence type="ECO:0000256" key="11">
    <source>
        <dbReference type="ARBA" id="ARBA00022918"/>
    </source>
</evidence>
<evidence type="ECO:0000256" key="5">
    <source>
        <dbReference type="ARBA" id="ARBA00022723"/>
    </source>
</evidence>
<evidence type="ECO:0000256" key="1">
    <source>
        <dbReference type="ARBA" id="ARBA00022670"/>
    </source>
</evidence>
<dbReference type="InterPro" id="IPR001969">
    <property type="entry name" value="Aspartic_peptidase_AS"/>
</dbReference>
<dbReference type="InterPro" id="IPR001878">
    <property type="entry name" value="Znf_CCHC"/>
</dbReference>
<reference evidence="19" key="1">
    <citation type="journal article" date="2019" name="Sci. Rep.">
        <title>Draft genome of Tanacetum cinerariifolium, the natural source of mosquito coil.</title>
        <authorList>
            <person name="Yamashiro T."/>
            <person name="Shiraishi A."/>
            <person name="Satake H."/>
            <person name="Nakayama K."/>
        </authorList>
    </citation>
    <scope>NUCLEOTIDE SEQUENCE</scope>
</reference>
<dbReference type="InterPro" id="IPR045358">
    <property type="entry name" value="Ty3_capsid"/>
</dbReference>
<evidence type="ECO:0000313" key="19">
    <source>
        <dbReference type="EMBL" id="GEU89976.1"/>
    </source>
</evidence>
<dbReference type="GO" id="GO:0006508">
    <property type="term" value="P:proteolysis"/>
    <property type="evidence" value="ECO:0007669"/>
    <property type="project" value="UniProtKB-KW"/>
</dbReference>
<evidence type="ECO:0000256" key="15">
    <source>
        <dbReference type="PROSITE-ProRule" id="PRU00047"/>
    </source>
</evidence>
<dbReference type="Pfam" id="PF17921">
    <property type="entry name" value="Integrase_H2C2"/>
    <property type="match status" value="1"/>
</dbReference>
<keyword evidence="8" id="KW-0378">Hydrolase</keyword>
<dbReference type="CDD" id="cd09274">
    <property type="entry name" value="RNase_HI_RT_Ty3"/>
    <property type="match status" value="1"/>
</dbReference>
<feature type="region of interest" description="Disordered" evidence="16">
    <location>
        <begin position="92"/>
        <end position="166"/>
    </location>
</feature>
<accession>A0A6L2NV37</accession>
<feature type="compositionally biased region" description="Basic residues" evidence="16">
    <location>
        <begin position="1356"/>
        <end position="1365"/>
    </location>
</feature>
<dbReference type="InterPro" id="IPR041588">
    <property type="entry name" value="Integrase_H2C2"/>
</dbReference>
<dbReference type="SMART" id="SM00343">
    <property type="entry name" value="ZnF_C2HC"/>
    <property type="match status" value="2"/>
</dbReference>
<dbReference type="PROSITE" id="PS00141">
    <property type="entry name" value="ASP_PROTEASE"/>
    <property type="match status" value="1"/>
</dbReference>
<evidence type="ECO:0000256" key="16">
    <source>
        <dbReference type="SAM" id="MobiDB-lite"/>
    </source>
</evidence>
<comment type="caution">
    <text evidence="19">The sequence shown here is derived from an EMBL/GenBank/DDBJ whole genome shotgun (WGS) entry which is preliminary data.</text>
</comment>
<dbReference type="GO" id="GO:0015074">
    <property type="term" value="P:DNA integration"/>
    <property type="evidence" value="ECO:0007669"/>
    <property type="project" value="UniProtKB-KW"/>
</dbReference>
<dbReference type="Pfam" id="PF08284">
    <property type="entry name" value="RVP_2"/>
    <property type="match status" value="1"/>
</dbReference>
<gene>
    <name evidence="19" type="ORF">Tci_061954</name>
</gene>
<dbReference type="InterPro" id="IPR043502">
    <property type="entry name" value="DNA/RNA_pol_sf"/>
</dbReference>
<dbReference type="GO" id="GO:0004519">
    <property type="term" value="F:endonuclease activity"/>
    <property type="evidence" value="ECO:0007669"/>
    <property type="project" value="UniProtKB-KW"/>
</dbReference>
<keyword evidence="4" id="KW-0540">Nuclease</keyword>
<keyword evidence="14" id="KW-0233">DNA recombination</keyword>
<keyword evidence="6" id="KW-0064">Aspartyl protease</keyword>
<dbReference type="InterPro" id="IPR036875">
    <property type="entry name" value="Znf_CCHC_sf"/>
</dbReference>
<evidence type="ECO:0000259" key="17">
    <source>
        <dbReference type="PROSITE" id="PS50158"/>
    </source>
</evidence>
<protein>
    <submittedName>
        <fullName evidence="19">Putative reverse transcriptase domain-containing protein</fullName>
    </submittedName>
</protein>
<dbReference type="SUPFAM" id="SSF57756">
    <property type="entry name" value="Retrovirus zinc finger-like domains"/>
    <property type="match status" value="1"/>
</dbReference>
<keyword evidence="13" id="KW-0238">DNA-binding</keyword>
<evidence type="ECO:0000256" key="6">
    <source>
        <dbReference type="ARBA" id="ARBA00022750"/>
    </source>
</evidence>
<dbReference type="GO" id="GO:0006310">
    <property type="term" value="P:DNA recombination"/>
    <property type="evidence" value="ECO:0007669"/>
    <property type="project" value="UniProtKB-KW"/>
</dbReference>
<dbReference type="GO" id="GO:0008270">
    <property type="term" value="F:zinc ion binding"/>
    <property type="evidence" value="ECO:0007669"/>
    <property type="project" value="UniProtKB-KW"/>
</dbReference>
<evidence type="ECO:0000256" key="2">
    <source>
        <dbReference type="ARBA" id="ARBA00022679"/>
    </source>
</evidence>
<dbReference type="Gene3D" id="3.30.70.270">
    <property type="match status" value="1"/>
</dbReference>
<feature type="domain" description="CCHC-type" evidence="17">
    <location>
        <begin position="671"/>
        <end position="686"/>
    </location>
</feature>
<dbReference type="GO" id="GO:0003677">
    <property type="term" value="F:DNA binding"/>
    <property type="evidence" value="ECO:0007669"/>
    <property type="project" value="UniProtKB-KW"/>
</dbReference>
<feature type="compositionally biased region" description="Acidic residues" evidence="16">
    <location>
        <begin position="106"/>
        <end position="159"/>
    </location>
</feature>
<name>A0A6L2NV37_TANCI</name>
<dbReference type="GO" id="GO:0004190">
    <property type="term" value="F:aspartic-type endopeptidase activity"/>
    <property type="evidence" value="ECO:0007669"/>
    <property type="project" value="UniProtKB-KW"/>
</dbReference>
<keyword evidence="3" id="KW-0548">Nucleotidyltransferase</keyword>
<keyword evidence="10" id="KW-0229">DNA integration</keyword>
<dbReference type="GO" id="GO:0003887">
    <property type="term" value="F:DNA-directed DNA polymerase activity"/>
    <property type="evidence" value="ECO:0007669"/>
    <property type="project" value="UniProtKB-KW"/>
</dbReference>
<evidence type="ECO:0000256" key="14">
    <source>
        <dbReference type="ARBA" id="ARBA00023172"/>
    </source>
</evidence>
<organism evidence="19">
    <name type="scientific">Tanacetum cinerariifolium</name>
    <name type="common">Dalmatian daisy</name>
    <name type="synonym">Chrysanthemum cinerariifolium</name>
    <dbReference type="NCBI Taxonomy" id="118510"/>
    <lineage>
        <taxon>Eukaryota</taxon>
        <taxon>Viridiplantae</taxon>
        <taxon>Streptophyta</taxon>
        <taxon>Embryophyta</taxon>
        <taxon>Tracheophyta</taxon>
        <taxon>Spermatophyta</taxon>
        <taxon>Magnoliopsida</taxon>
        <taxon>eudicotyledons</taxon>
        <taxon>Gunneridae</taxon>
        <taxon>Pentapetalae</taxon>
        <taxon>asterids</taxon>
        <taxon>campanulids</taxon>
        <taxon>Asterales</taxon>
        <taxon>Asteraceae</taxon>
        <taxon>Asteroideae</taxon>
        <taxon>Anthemideae</taxon>
        <taxon>Anthemidinae</taxon>
        <taxon>Tanacetum</taxon>
    </lineage>
</organism>
<dbReference type="InterPro" id="IPR041373">
    <property type="entry name" value="RT_RNaseH"/>
</dbReference>
<dbReference type="Pfam" id="PF17917">
    <property type="entry name" value="RT_RNaseH"/>
    <property type="match status" value="1"/>
</dbReference>
<dbReference type="InterPro" id="IPR056924">
    <property type="entry name" value="SH3_Tf2-1"/>
</dbReference>
<dbReference type="PROSITE" id="PS50994">
    <property type="entry name" value="INTEGRASE"/>
    <property type="match status" value="1"/>
</dbReference>
<dbReference type="Gene3D" id="1.10.340.70">
    <property type="match status" value="1"/>
</dbReference>
<keyword evidence="11 19" id="KW-0695">RNA-directed DNA polymerase</keyword>
<feature type="region of interest" description="Disordered" evidence="16">
    <location>
        <begin position="1339"/>
        <end position="1369"/>
    </location>
</feature>
<evidence type="ECO:0000256" key="7">
    <source>
        <dbReference type="ARBA" id="ARBA00022759"/>
    </source>
</evidence>
<evidence type="ECO:0000256" key="10">
    <source>
        <dbReference type="ARBA" id="ARBA00022908"/>
    </source>
</evidence>
<dbReference type="Gene3D" id="3.30.420.10">
    <property type="entry name" value="Ribonuclease H-like superfamily/Ribonuclease H"/>
    <property type="match status" value="1"/>
</dbReference>
<evidence type="ECO:0000256" key="12">
    <source>
        <dbReference type="ARBA" id="ARBA00022932"/>
    </source>
</evidence>
<dbReference type="InterPro" id="IPR012337">
    <property type="entry name" value="RNaseH-like_sf"/>
</dbReference>
<keyword evidence="7" id="KW-0255">Endonuclease</keyword>
<dbReference type="PANTHER" id="PTHR37984">
    <property type="entry name" value="PROTEIN CBG26694"/>
    <property type="match status" value="1"/>
</dbReference>
<evidence type="ECO:0000256" key="8">
    <source>
        <dbReference type="ARBA" id="ARBA00022801"/>
    </source>
</evidence>
<evidence type="ECO:0000259" key="18">
    <source>
        <dbReference type="PROSITE" id="PS50994"/>
    </source>
</evidence>
<keyword evidence="12" id="KW-0239">DNA-directed DNA polymerase</keyword>
<keyword evidence="15" id="KW-0863">Zinc-finger</keyword>
<evidence type="ECO:0000256" key="3">
    <source>
        <dbReference type="ARBA" id="ARBA00022695"/>
    </source>
</evidence>
<keyword evidence="15" id="KW-0862">Zinc</keyword>
<dbReference type="EMBL" id="BKCJ010010081">
    <property type="protein sequence ID" value="GEU89976.1"/>
    <property type="molecule type" value="Genomic_DNA"/>
</dbReference>
<dbReference type="PANTHER" id="PTHR37984:SF5">
    <property type="entry name" value="PROTEIN NYNRIN-LIKE"/>
    <property type="match status" value="1"/>
</dbReference>
<keyword evidence="1" id="KW-0645">Protease</keyword>